<feature type="region of interest" description="Disordered" evidence="1">
    <location>
        <begin position="1"/>
        <end position="21"/>
    </location>
</feature>
<dbReference type="Proteomes" id="UP001428817">
    <property type="component" value="Unassembled WGS sequence"/>
</dbReference>
<feature type="compositionally biased region" description="Low complexity" evidence="1">
    <location>
        <begin position="70"/>
        <end position="84"/>
    </location>
</feature>
<comment type="caution">
    <text evidence="2">The sequence shown here is derived from an EMBL/GenBank/DDBJ whole genome shotgun (WGS) entry which is preliminary data.</text>
</comment>
<feature type="region of interest" description="Disordered" evidence="1">
    <location>
        <begin position="70"/>
        <end position="92"/>
    </location>
</feature>
<accession>A0ABP9PP19</accession>
<sequence>MLGHVTPMPTPEPGRATAPTAPAAVYGASADAYRRYWAPVLDPHTQALLAALPAGQDRTVLDIGAGAGTLAPAPRAAGGAPRQAVSRVAPGR</sequence>
<proteinExistence type="predicted"/>
<name>A0ABP9PP19_9PSEU</name>
<protein>
    <submittedName>
        <fullName evidence="2">Uncharacterized protein</fullName>
    </submittedName>
</protein>
<evidence type="ECO:0000313" key="3">
    <source>
        <dbReference type="Proteomes" id="UP001428817"/>
    </source>
</evidence>
<dbReference type="SUPFAM" id="SSF53335">
    <property type="entry name" value="S-adenosyl-L-methionine-dependent methyltransferases"/>
    <property type="match status" value="1"/>
</dbReference>
<reference evidence="3" key="1">
    <citation type="journal article" date="2019" name="Int. J. Syst. Evol. Microbiol.">
        <title>The Global Catalogue of Microorganisms (GCM) 10K type strain sequencing project: providing services to taxonomists for standard genome sequencing and annotation.</title>
        <authorList>
            <consortium name="The Broad Institute Genomics Platform"/>
            <consortium name="The Broad Institute Genome Sequencing Center for Infectious Disease"/>
            <person name="Wu L."/>
            <person name="Ma J."/>
        </authorList>
    </citation>
    <scope>NUCLEOTIDE SEQUENCE [LARGE SCALE GENOMIC DNA]</scope>
    <source>
        <strain evidence="3">JCM 18303</strain>
    </source>
</reference>
<organism evidence="2 3">
    <name type="scientific">Pseudonocardia eucalypti</name>
    <dbReference type="NCBI Taxonomy" id="648755"/>
    <lineage>
        <taxon>Bacteria</taxon>
        <taxon>Bacillati</taxon>
        <taxon>Actinomycetota</taxon>
        <taxon>Actinomycetes</taxon>
        <taxon>Pseudonocardiales</taxon>
        <taxon>Pseudonocardiaceae</taxon>
        <taxon>Pseudonocardia</taxon>
    </lineage>
</organism>
<dbReference type="Gene3D" id="3.40.50.150">
    <property type="entry name" value="Vaccinia Virus protein VP39"/>
    <property type="match status" value="1"/>
</dbReference>
<evidence type="ECO:0000313" key="2">
    <source>
        <dbReference type="EMBL" id="GAA5149814.1"/>
    </source>
</evidence>
<evidence type="ECO:0000256" key="1">
    <source>
        <dbReference type="SAM" id="MobiDB-lite"/>
    </source>
</evidence>
<keyword evidence="3" id="KW-1185">Reference proteome</keyword>
<dbReference type="InterPro" id="IPR029063">
    <property type="entry name" value="SAM-dependent_MTases_sf"/>
</dbReference>
<dbReference type="EMBL" id="BAABJP010000005">
    <property type="protein sequence ID" value="GAA5149814.1"/>
    <property type="molecule type" value="Genomic_DNA"/>
</dbReference>
<gene>
    <name evidence="2" type="ORF">GCM10023321_14220</name>
</gene>